<accession>A0A8K0I0W0</accession>
<proteinExistence type="predicted"/>
<protein>
    <submittedName>
        <fullName evidence="3">Uncharacterized protein</fullName>
    </submittedName>
</protein>
<evidence type="ECO:0000313" key="3">
    <source>
        <dbReference type="EMBL" id="KAG1331497.1"/>
    </source>
</evidence>
<evidence type="ECO:0000256" key="2">
    <source>
        <dbReference type="ARBA" id="ARBA00022898"/>
    </source>
</evidence>
<dbReference type="PANTHER" id="PTHR43277">
    <property type="entry name" value="ARGININE DECARBOXYLASE"/>
    <property type="match status" value="1"/>
</dbReference>
<keyword evidence="2" id="KW-0663">Pyridoxal phosphate</keyword>
<comment type="caution">
    <text evidence="3">The sequence shown here is derived from an EMBL/GenBank/DDBJ whole genome shotgun (WGS) entry which is preliminary data.</text>
</comment>
<reference evidence="3" key="2">
    <citation type="submission" date="2019-07" db="EMBL/GenBank/DDBJ databases">
        <authorList>
            <person name="Yang Y."/>
            <person name="Bocs S."/>
            <person name="Baudouin L."/>
        </authorList>
    </citation>
    <scope>NUCLEOTIDE SEQUENCE</scope>
    <source>
        <tissue evidence="3">Spear leaf of Hainan Tall coconut</tissue>
    </source>
</reference>
<keyword evidence="4" id="KW-1185">Reference proteome</keyword>
<reference evidence="3" key="1">
    <citation type="journal article" date="2017" name="Gigascience">
        <title>The genome draft of coconut (Cocos nucifera).</title>
        <authorList>
            <person name="Xiao Y."/>
            <person name="Xu P."/>
            <person name="Fan H."/>
            <person name="Baudouin L."/>
            <person name="Xia W."/>
            <person name="Bocs S."/>
            <person name="Xu J."/>
            <person name="Li Q."/>
            <person name="Guo A."/>
            <person name="Zhou L."/>
            <person name="Li J."/>
            <person name="Wu Y."/>
            <person name="Ma Z."/>
            <person name="Armero A."/>
            <person name="Issali A.E."/>
            <person name="Liu N."/>
            <person name="Peng M."/>
            <person name="Yang Y."/>
        </authorList>
    </citation>
    <scope>NUCLEOTIDE SEQUENCE</scope>
    <source>
        <tissue evidence="3">Spear leaf of Hainan Tall coconut</tissue>
    </source>
</reference>
<dbReference type="OrthoDB" id="5978656at2759"/>
<name>A0A8K0I0W0_COCNU</name>
<evidence type="ECO:0000313" key="4">
    <source>
        <dbReference type="Proteomes" id="UP000797356"/>
    </source>
</evidence>
<sequence length="97" mass="10698">MIFSGAIPKYIIPEYNSRSDIPDGVTSSQVEKAIVELKQVGKQAAAVLIISSTFQGICSKIGDSVSTSFADISMRLSLREAFFVKKRMEGSYDRWSN</sequence>
<dbReference type="InterPro" id="IPR052357">
    <property type="entry name" value="Orn_Lys_Arg_decarboxylase-I"/>
</dbReference>
<comment type="cofactor">
    <cofactor evidence="1">
        <name>pyridoxal 5'-phosphate</name>
        <dbReference type="ChEBI" id="CHEBI:597326"/>
    </cofactor>
</comment>
<dbReference type="Proteomes" id="UP000797356">
    <property type="component" value="Chromosome 2"/>
</dbReference>
<dbReference type="Gene3D" id="3.40.640.10">
    <property type="entry name" value="Type I PLP-dependent aspartate aminotransferase-like (Major domain)"/>
    <property type="match status" value="1"/>
</dbReference>
<dbReference type="PANTHER" id="PTHR43277:SF4">
    <property type="entry name" value="ARGININE DECARBOXYLASE"/>
    <property type="match status" value="1"/>
</dbReference>
<dbReference type="EMBL" id="CM017873">
    <property type="protein sequence ID" value="KAG1331497.1"/>
    <property type="molecule type" value="Genomic_DNA"/>
</dbReference>
<evidence type="ECO:0000256" key="1">
    <source>
        <dbReference type="ARBA" id="ARBA00001933"/>
    </source>
</evidence>
<organism evidence="3 4">
    <name type="scientific">Cocos nucifera</name>
    <name type="common">Coconut palm</name>
    <dbReference type="NCBI Taxonomy" id="13894"/>
    <lineage>
        <taxon>Eukaryota</taxon>
        <taxon>Viridiplantae</taxon>
        <taxon>Streptophyta</taxon>
        <taxon>Embryophyta</taxon>
        <taxon>Tracheophyta</taxon>
        <taxon>Spermatophyta</taxon>
        <taxon>Magnoliopsida</taxon>
        <taxon>Liliopsida</taxon>
        <taxon>Arecaceae</taxon>
        <taxon>Arecoideae</taxon>
        <taxon>Cocoseae</taxon>
        <taxon>Attaleinae</taxon>
        <taxon>Cocos</taxon>
    </lineage>
</organism>
<gene>
    <name evidence="3" type="ORF">COCNU_02G014650</name>
</gene>
<dbReference type="InterPro" id="IPR015421">
    <property type="entry name" value="PyrdxlP-dep_Trfase_major"/>
</dbReference>
<dbReference type="AlphaFoldDB" id="A0A8K0I0W0"/>